<comment type="caution">
    <text evidence="2">The sequence shown here is derived from an EMBL/GenBank/DDBJ whole genome shotgun (WGS) entry which is preliminary data.</text>
</comment>
<feature type="non-terminal residue" evidence="2">
    <location>
        <position position="256"/>
    </location>
</feature>
<sequence length="256" mass="28789">MADPPSLSSSPSVSASTASAVSFRLRPSPLLSGKKSPRPPLSESFPFAAEEEDDDDGEDQGGEEDREKFQARQQTKERAEREEGQAKREESGNEKDEQHREENKEEEEEQQVEEKAEEHEVEEEEGQQQVEVTESQKEEKKEDPSDSLGGRASVLFVNEEVQEEIRLLEFQVSSSLGPAAVAVERRRKVQNGYGRENASAGGREASDRGSEALLNSAGIVEMLLKHDKFRARPKLVFQNGEYRQEVSLKDDRNRSR</sequence>
<dbReference type="VEuPathDB" id="ToxoDB:TGVAND_220170"/>
<reference evidence="2 3" key="2">
    <citation type="journal article" date="2015" name="Eukaryot. Cell">
        <title>Genetic mapping reveals that sinefungin resistance in Toxoplasma gondii is controlled by a putative amino acid transporter locus that can be used as a negative selectable marker.</title>
        <authorList>
            <person name="Behnke M.S."/>
            <person name="Khan A."/>
            <person name="Sibley L.D."/>
        </authorList>
    </citation>
    <scope>NUCLEOTIDE SEQUENCE [LARGE SCALE GENOMIC DNA]</scope>
    <source>
        <strain evidence="2 3">VAND</strain>
    </source>
</reference>
<gene>
    <name evidence="2" type="ORF">TGVAND_220170</name>
</gene>
<feature type="region of interest" description="Disordered" evidence="1">
    <location>
        <begin position="1"/>
        <end position="153"/>
    </location>
</feature>
<organism evidence="2 3">
    <name type="scientific">Toxoplasma gondii VAND</name>
    <dbReference type="NCBI Taxonomy" id="933077"/>
    <lineage>
        <taxon>Eukaryota</taxon>
        <taxon>Sar</taxon>
        <taxon>Alveolata</taxon>
        <taxon>Apicomplexa</taxon>
        <taxon>Conoidasida</taxon>
        <taxon>Coccidia</taxon>
        <taxon>Eucoccidiorida</taxon>
        <taxon>Eimeriorina</taxon>
        <taxon>Sarcocystidae</taxon>
        <taxon>Toxoplasma</taxon>
    </lineage>
</organism>
<name>A0A086PIB5_TOXGO</name>
<dbReference type="AlphaFoldDB" id="A0A086PIB5"/>
<feature type="compositionally biased region" description="Basic and acidic residues" evidence="1">
    <location>
        <begin position="63"/>
        <end position="103"/>
    </location>
</feature>
<proteinExistence type="predicted"/>
<feature type="compositionally biased region" description="Acidic residues" evidence="1">
    <location>
        <begin position="49"/>
        <end position="62"/>
    </location>
</feature>
<reference evidence="2 3" key="1">
    <citation type="submission" date="2014-08" db="EMBL/GenBank/DDBJ databases">
        <authorList>
            <person name="Sibley D."/>
            <person name="Venepally P."/>
            <person name="Karamycheva S."/>
            <person name="Hadjithomas M."/>
            <person name="Khan A."/>
            <person name="Brunk B."/>
            <person name="Roos D."/>
            <person name="Caler E."/>
            <person name="Lorenzi H."/>
        </authorList>
    </citation>
    <scope>NUCLEOTIDE SEQUENCE [LARGE SCALE GENOMIC DNA]</scope>
    <source>
        <strain evidence="2 3">VAND</strain>
    </source>
</reference>
<accession>A0A086PIB5</accession>
<feature type="compositionally biased region" description="Low complexity" evidence="1">
    <location>
        <begin position="1"/>
        <end position="22"/>
    </location>
</feature>
<dbReference type="EMBL" id="AEYJ02001715">
    <property type="protein sequence ID" value="KFH00097.1"/>
    <property type="molecule type" value="Genomic_DNA"/>
</dbReference>
<evidence type="ECO:0000313" key="2">
    <source>
        <dbReference type="EMBL" id="KFH00097.1"/>
    </source>
</evidence>
<feature type="compositionally biased region" description="Basic and acidic residues" evidence="1">
    <location>
        <begin position="134"/>
        <end position="144"/>
    </location>
</feature>
<dbReference type="Proteomes" id="UP000028840">
    <property type="component" value="Unassembled WGS sequence"/>
</dbReference>
<evidence type="ECO:0000256" key="1">
    <source>
        <dbReference type="SAM" id="MobiDB-lite"/>
    </source>
</evidence>
<protein>
    <submittedName>
        <fullName evidence="2">Uncharacterized protein</fullName>
    </submittedName>
</protein>
<evidence type="ECO:0000313" key="3">
    <source>
        <dbReference type="Proteomes" id="UP000028840"/>
    </source>
</evidence>